<dbReference type="eggNOG" id="COG1573">
    <property type="taxonomic scope" value="Bacteria"/>
</dbReference>
<dbReference type="AlphaFoldDB" id="F7NE92"/>
<dbReference type="NCBIfam" id="TIGR03915">
    <property type="entry name" value="SAM_7_link_chp"/>
    <property type="match status" value="1"/>
</dbReference>
<dbReference type="EMBL" id="AFGF01000016">
    <property type="protein sequence ID" value="EGO65604.1"/>
    <property type="molecule type" value="Genomic_DNA"/>
</dbReference>
<comment type="caution">
    <text evidence="2">The sequence shown here is derived from an EMBL/GenBank/DDBJ whole genome shotgun (WGS) entry which is preliminary data.</text>
</comment>
<feature type="domain" description="DUF4130" evidence="1">
    <location>
        <begin position="88"/>
        <end position="248"/>
    </location>
</feature>
<dbReference type="STRING" id="1009370.ALO_01774"/>
<evidence type="ECO:0000259" key="1">
    <source>
        <dbReference type="Pfam" id="PF13566"/>
    </source>
</evidence>
<proteinExistence type="predicted"/>
<reference evidence="2 3" key="1">
    <citation type="journal article" date="2011" name="EMBO J.">
        <title>Structural diversity of bacterial flagellar motors.</title>
        <authorList>
            <person name="Chen S."/>
            <person name="Beeby M."/>
            <person name="Murphy G.E."/>
            <person name="Leadbetter J.R."/>
            <person name="Hendrixson D.R."/>
            <person name="Briegel A."/>
            <person name="Li Z."/>
            <person name="Shi J."/>
            <person name="Tocheva E.I."/>
            <person name="Muller A."/>
            <person name="Dobro M.J."/>
            <person name="Jensen G.J."/>
        </authorList>
    </citation>
    <scope>NUCLEOTIDE SEQUENCE [LARGE SCALE GENOMIC DNA]</scope>
    <source>
        <strain evidence="2 3">DSM 6540</strain>
    </source>
</reference>
<dbReference type="RefSeq" id="WP_004092165.1">
    <property type="nucleotide sequence ID" value="NZ_AFGF01000016.1"/>
</dbReference>
<accession>F7NE92</accession>
<gene>
    <name evidence="2" type="ORF">ALO_01774</name>
</gene>
<dbReference type="InterPro" id="IPR023875">
    <property type="entry name" value="DNA_repair_put"/>
</dbReference>
<evidence type="ECO:0000313" key="3">
    <source>
        <dbReference type="Proteomes" id="UP000003240"/>
    </source>
</evidence>
<evidence type="ECO:0000313" key="2">
    <source>
        <dbReference type="EMBL" id="EGO65604.1"/>
    </source>
</evidence>
<dbReference type="OrthoDB" id="5290748at2"/>
<sequence length="281" mass="32405">MPDRSNMNLIYVYDGSFDGLLCCLFESYAQREIPLDILPADPSQLTLLPVKTIVTDTEKASRVLASIPSKMGSAALNFVRHAFLTCLPQKELYILLFLRLGYRHGPSVMNRLTDNVVNTLVQAVKHLQKESDLLRGFVRFSIINNVLVSEIGPKNFVLPLLAPHFCQRYPEERFLIYDKTHGQGLIYQPYQPLVLPINSLELPEPDEAEQTYRELWRLFYRTIEVQGRHNPKCRMSHMPKRYWQYMTELSGLQPEPARKPTVHANPDFIPAKVLPLLLSRE</sequence>
<dbReference type="Pfam" id="PF13566">
    <property type="entry name" value="DUF4130"/>
    <property type="match status" value="1"/>
</dbReference>
<organism evidence="2 3">
    <name type="scientific">Acetonema longum DSM 6540</name>
    <dbReference type="NCBI Taxonomy" id="1009370"/>
    <lineage>
        <taxon>Bacteria</taxon>
        <taxon>Bacillati</taxon>
        <taxon>Bacillota</taxon>
        <taxon>Negativicutes</taxon>
        <taxon>Acetonemataceae</taxon>
        <taxon>Acetonema</taxon>
    </lineage>
</organism>
<keyword evidence="3" id="KW-1185">Reference proteome</keyword>
<protein>
    <recommendedName>
        <fullName evidence="1">DUF4130 domain-containing protein</fullName>
    </recommendedName>
</protein>
<name>F7NE92_9FIRM</name>
<dbReference type="InterPro" id="IPR025404">
    <property type="entry name" value="DUF4130"/>
</dbReference>
<dbReference type="Proteomes" id="UP000003240">
    <property type="component" value="Unassembled WGS sequence"/>
</dbReference>